<dbReference type="Pfam" id="PF17765">
    <property type="entry name" value="MLTR_LBD"/>
    <property type="match status" value="1"/>
</dbReference>
<dbReference type="Pfam" id="PF13560">
    <property type="entry name" value="HTH_31"/>
    <property type="match status" value="1"/>
</dbReference>
<proteinExistence type="predicted"/>
<feature type="domain" description="HTH cro/C1-type" evidence="1">
    <location>
        <begin position="32"/>
        <end position="79"/>
    </location>
</feature>
<dbReference type="GO" id="GO:0003677">
    <property type="term" value="F:DNA binding"/>
    <property type="evidence" value="ECO:0007669"/>
    <property type="project" value="InterPro"/>
</dbReference>
<evidence type="ECO:0000313" key="2">
    <source>
        <dbReference type="EMBL" id="RBQ21471.1"/>
    </source>
</evidence>
<accession>A0A366M5J2</accession>
<comment type="caution">
    <text evidence="2">The sequence shown here is derived from an EMBL/GenBank/DDBJ whole genome shotgun (WGS) entry which is preliminary data.</text>
</comment>
<protein>
    <submittedName>
        <fullName evidence="2">Transcriptional regulator</fullName>
    </submittedName>
</protein>
<dbReference type="InterPro" id="IPR041413">
    <property type="entry name" value="MLTR_LBD"/>
</dbReference>
<dbReference type="SMART" id="SM00530">
    <property type="entry name" value="HTH_XRE"/>
    <property type="match status" value="1"/>
</dbReference>
<dbReference type="CDD" id="cd00093">
    <property type="entry name" value="HTH_XRE"/>
    <property type="match status" value="1"/>
</dbReference>
<gene>
    <name evidence="2" type="ORF">DP939_01800</name>
</gene>
<evidence type="ECO:0000259" key="1">
    <source>
        <dbReference type="PROSITE" id="PS50943"/>
    </source>
</evidence>
<dbReference type="OrthoDB" id="4336585at2"/>
<reference evidence="2 3" key="1">
    <citation type="submission" date="2018-06" db="EMBL/GenBank/DDBJ databases">
        <title>Sphaerisporangium craniellae sp. nov., isolated from a marine sponge in the South China Sea.</title>
        <authorList>
            <person name="Li L."/>
        </authorList>
    </citation>
    <scope>NUCLEOTIDE SEQUENCE [LARGE SCALE GENOMIC DNA]</scope>
    <source>
        <strain evidence="2 3">LHW63015</strain>
    </source>
</reference>
<dbReference type="EMBL" id="QMEY01000001">
    <property type="protein sequence ID" value="RBQ21471.1"/>
    <property type="molecule type" value="Genomic_DNA"/>
</dbReference>
<dbReference type="AlphaFoldDB" id="A0A366M5J2"/>
<dbReference type="Proteomes" id="UP000253303">
    <property type="component" value="Unassembled WGS sequence"/>
</dbReference>
<dbReference type="InterPro" id="IPR001387">
    <property type="entry name" value="Cro/C1-type_HTH"/>
</dbReference>
<dbReference type="PANTHER" id="PTHR35010">
    <property type="entry name" value="BLL4672 PROTEIN-RELATED"/>
    <property type="match status" value="1"/>
</dbReference>
<dbReference type="Gene3D" id="3.30.450.180">
    <property type="match status" value="1"/>
</dbReference>
<keyword evidence="3" id="KW-1185">Reference proteome</keyword>
<dbReference type="PROSITE" id="PS50943">
    <property type="entry name" value="HTH_CROC1"/>
    <property type="match status" value="1"/>
</dbReference>
<dbReference type="PANTHER" id="PTHR35010:SF2">
    <property type="entry name" value="BLL4672 PROTEIN"/>
    <property type="match status" value="1"/>
</dbReference>
<sequence length="293" mass="31927">MTELGEYLRACRARASAERAGLPATGRRRVPGLRREELAALAGVSVDYIARLEQGRVKTASPGVLVALARAMDLRPDEEEYLLRCAADERSPGAGPRSPAVAERRVPPATQALLDGMAGMPAFLVGRRMDVLAWNDLAAALIGDFGALPPEQRNHVRMAFLDPEVRARYADWERVGAECVAYLRMEAGRYPDDPGLARLVGELSMKDSDFRRWWSVYRVRAARSGRKRFVHPVAGELDLNFQVLSMRAAEDQMMIVYTADPGSPSAAALAFLASWAAGERPAVPSGAGPVRKG</sequence>
<organism evidence="2 3">
    <name type="scientific">Spongiactinospora rosea</name>
    <dbReference type="NCBI Taxonomy" id="2248750"/>
    <lineage>
        <taxon>Bacteria</taxon>
        <taxon>Bacillati</taxon>
        <taxon>Actinomycetota</taxon>
        <taxon>Actinomycetes</taxon>
        <taxon>Streptosporangiales</taxon>
        <taxon>Streptosporangiaceae</taxon>
        <taxon>Spongiactinospora</taxon>
    </lineage>
</organism>
<dbReference type="SUPFAM" id="SSF47413">
    <property type="entry name" value="lambda repressor-like DNA-binding domains"/>
    <property type="match status" value="1"/>
</dbReference>
<name>A0A366M5J2_9ACTN</name>
<evidence type="ECO:0000313" key="3">
    <source>
        <dbReference type="Proteomes" id="UP000253303"/>
    </source>
</evidence>
<dbReference type="InterPro" id="IPR010982">
    <property type="entry name" value="Lambda_DNA-bd_dom_sf"/>
</dbReference>
<dbReference type="Gene3D" id="1.10.260.40">
    <property type="entry name" value="lambda repressor-like DNA-binding domains"/>
    <property type="match status" value="1"/>
</dbReference>
<dbReference type="RefSeq" id="WP_113978066.1">
    <property type="nucleotide sequence ID" value="NZ_QMEY01000001.1"/>
</dbReference>